<evidence type="ECO:0000313" key="2">
    <source>
        <dbReference type="EMBL" id="KAF2185660.1"/>
    </source>
</evidence>
<proteinExistence type="predicted"/>
<sequence>FRTHEMLEILEFCIENNIILCRLPSHTSHKLQPCDVGVFAPLKAAYRDQVERLYRGGLDTVGKEHFTSLYSLARETAFTKRNIRAGWAATGLFPFNPERVLMHTPKPQA</sequence>
<evidence type="ECO:0000313" key="3">
    <source>
        <dbReference type="Proteomes" id="UP000800200"/>
    </source>
</evidence>
<feature type="non-terminal residue" evidence="2">
    <location>
        <position position="1"/>
    </location>
</feature>
<protein>
    <submittedName>
        <fullName evidence="2">DDE-domain-containing protein</fullName>
    </submittedName>
</protein>
<evidence type="ECO:0000259" key="1">
    <source>
        <dbReference type="Pfam" id="PF03184"/>
    </source>
</evidence>
<accession>A0A6A6E656</accession>
<dbReference type="Pfam" id="PF03184">
    <property type="entry name" value="DDE_1"/>
    <property type="match status" value="1"/>
</dbReference>
<dbReference type="Proteomes" id="UP000800200">
    <property type="component" value="Unassembled WGS sequence"/>
</dbReference>
<dbReference type="EMBL" id="ML994633">
    <property type="protein sequence ID" value="KAF2185660.1"/>
    <property type="molecule type" value="Genomic_DNA"/>
</dbReference>
<gene>
    <name evidence="2" type="ORF">K469DRAFT_490902</name>
</gene>
<keyword evidence="3" id="KW-1185">Reference proteome</keyword>
<organism evidence="2 3">
    <name type="scientific">Zopfia rhizophila CBS 207.26</name>
    <dbReference type="NCBI Taxonomy" id="1314779"/>
    <lineage>
        <taxon>Eukaryota</taxon>
        <taxon>Fungi</taxon>
        <taxon>Dikarya</taxon>
        <taxon>Ascomycota</taxon>
        <taxon>Pezizomycotina</taxon>
        <taxon>Dothideomycetes</taxon>
        <taxon>Dothideomycetes incertae sedis</taxon>
        <taxon>Zopfiaceae</taxon>
        <taxon>Zopfia</taxon>
    </lineage>
</organism>
<dbReference type="GO" id="GO:0003676">
    <property type="term" value="F:nucleic acid binding"/>
    <property type="evidence" value="ECO:0007669"/>
    <property type="project" value="InterPro"/>
</dbReference>
<feature type="non-terminal residue" evidence="2">
    <location>
        <position position="109"/>
    </location>
</feature>
<feature type="domain" description="DDE-1" evidence="1">
    <location>
        <begin position="2"/>
        <end position="87"/>
    </location>
</feature>
<dbReference type="OrthoDB" id="4357141at2759"/>
<reference evidence="2" key="1">
    <citation type="journal article" date="2020" name="Stud. Mycol.">
        <title>101 Dothideomycetes genomes: a test case for predicting lifestyles and emergence of pathogens.</title>
        <authorList>
            <person name="Haridas S."/>
            <person name="Albert R."/>
            <person name="Binder M."/>
            <person name="Bloem J."/>
            <person name="Labutti K."/>
            <person name="Salamov A."/>
            <person name="Andreopoulos B."/>
            <person name="Baker S."/>
            <person name="Barry K."/>
            <person name="Bills G."/>
            <person name="Bluhm B."/>
            <person name="Cannon C."/>
            <person name="Castanera R."/>
            <person name="Culley D."/>
            <person name="Daum C."/>
            <person name="Ezra D."/>
            <person name="Gonzalez J."/>
            <person name="Henrissat B."/>
            <person name="Kuo A."/>
            <person name="Liang C."/>
            <person name="Lipzen A."/>
            <person name="Lutzoni F."/>
            <person name="Magnuson J."/>
            <person name="Mondo S."/>
            <person name="Nolan M."/>
            <person name="Ohm R."/>
            <person name="Pangilinan J."/>
            <person name="Park H.-J."/>
            <person name="Ramirez L."/>
            <person name="Alfaro M."/>
            <person name="Sun H."/>
            <person name="Tritt A."/>
            <person name="Yoshinaga Y."/>
            <person name="Zwiers L.-H."/>
            <person name="Turgeon B."/>
            <person name="Goodwin S."/>
            <person name="Spatafora J."/>
            <person name="Crous P."/>
            <person name="Grigoriev I."/>
        </authorList>
    </citation>
    <scope>NUCLEOTIDE SEQUENCE</scope>
    <source>
        <strain evidence="2">CBS 207.26</strain>
    </source>
</reference>
<dbReference type="InterPro" id="IPR004875">
    <property type="entry name" value="DDE_SF_endonuclease_dom"/>
</dbReference>
<name>A0A6A6E656_9PEZI</name>
<dbReference type="AlphaFoldDB" id="A0A6A6E656"/>